<evidence type="ECO:0000256" key="7">
    <source>
        <dbReference type="ARBA" id="ARBA00051712"/>
    </source>
</evidence>
<feature type="binding site" evidence="8">
    <location>
        <begin position="239"/>
        <end position="240"/>
    </location>
    <ligand>
        <name>substrate</name>
    </ligand>
</feature>
<comment type="caution">
    <text evidence="8">Lacks conserved residue(s) required for the propagation of feature annotation.</text>
</comment>
<feature type="binding site" evidence="8">
    <location>
        <position position="69"/>
    </location>
    <ligand>
        <name>substrate</name>
    </ligand>
</feature>
<keyword evidence="6 8" id="KW-0413">Isomerase</keyword>
<comment type="subcellular location">
    <subcellularLocation>
        <location evidence="8">Cytoplasm</location>
    </subcellularLocation>
</comment>
<evidence type="ECO:0000256" key="6">
    <source>
        <dbReference type="ARBA" id="ARBA00023235"/>
    </source>
</evidence>
<dbReference type="Proteomes" id="UP000824159">
    <property type="component" value="Unassembled WGS sequence"/>
</dbReference>
<reference evidence="10" key="1">
    <citation type="submission" date="2020-10" db="EMBL/GenBank/DDBJ databases">
        <authorList>
            <person name="Gilroy R."/>
        </authorList>
    </citation>
    <scope>NUCLEOTIDE SEQUENCE</scope>
    <source>
        <strain evidence="10">CHK176-22527</strain>
    </source>
</reference>
<feature type="binding site" evidence="8">
    <location>
        <begin position="229"/>
        <end position="230"/>
    </location>
    <ligand>
        <name>substrate</name>
    </ligand>
</feature>
<dbReference type="EC" id="5.1.1.7" evidence="3 8"/>
<feature type="binding site" evidence="8">
    <location>
        <position position="12"/>
    </location>
    <ligand>
        <name>substrate</name>
    </ligand>
</feature>
<comment type="similarity">
    <text evidence="2 8">Belongs to the diaminopimelate epimerase family.</text>
</comment>
<dbReference type="Gene3D" id="3.10.310.10">
    <property type="entry name" value="Diaminopimelate Epimerase, Chain A, domain 1"/>
    <property type="match status" value="2"/>
</dbReference>
<dbReference type="PANTHER" id="PTHR31689">
    <property type="entry name" value="DIAMINOPIMELATE EPIMERASE, CHLOROPLASTIC"/>
    <property type="match status" value="1"/>
</dbReference>
<comment type="subunit">
    <text evidence="8">Homodimer.</text>
</comment>
<gene>
    <name evidence="8" type="primary">dapF</name>
    <name evidence="10" type="ORF">IAD12_03505</name>
</gene>
<dbReference type="GO" id="GO:0008837">
    <property type="term" value="F:diaminopimelate epimerase activity"/>
    <property type="evidence" value="ECO:0007669"/>
    <property type="project" value="UniProtKB-UniRule"/>
</dbReference>
<evidence type="ECO:0000313" key="11">
    <source>
        <dbReference type="Proteomes" id="UP000824159"/>
    </source>
</evidence>
<keyword evidence="8" id="KW-0963">Cytoplasm</keyword>
<reference evidence="10" key="2">
    <citation type="journal article" date="2021" name="PeerJ">
        <title>Extensive microbial diversity within the chicken gut microbiome revealed by metagenomics and culture.</title>
        <authorList>
            <person name="Gilroy R."/>
            <person name="Ravi A."/>
            <person name="Getino M."/>
            <person name="Pursley I."/>
            <person name="Horton D.L."/>
            <person name="Alikhan N.F."/>
            <person name="Baker D."/>
            <person name="Gharbi K."/>
            <person name="Hall N."/>
            <person name="Watson M."/>
            <person name="Adriaenssens E.M."/>
            <person name="Foster-Nyarko E."/>
            <person name="Jarju S."/>
            <person name="Secka A."/>
            <person name="Antonio M."/>
            <person name="Oren A."/>
            <person name="Chaudhuri R.R."/>
            <person name="La Ragione R."/>
            <person name="Hildebrand F."/>
            <person name="Pallen M.J."/>
        </authorList>
    </citation>
    <scope>NUCLEOTIDE SEQUENCE</scope>
    <source>
        <strain evidence="10">CHK176-22527</strain>
    </source>
</reference>
<dbReference type="Pfam" id="PF01678">
    <property type="entry name" value="DAP_epimerase"/>
    <property type="match status" value="2"/>
</dbReference>
<comment type="function">
    <text evidence="8">Catalyzes the stereoinversion of LL-2,6-diaminopimelate (L,L-DAP) to meso-diaminopimelate (meso-DAP), a precursor of L-lysine and an essential component of the bacterial peptidoglycan.</text>
</comment>
<evidence type="ECO:0000256" key="8">
    <source>
        <dbReference type="HAMAP-Rule" id="MF_00197"/>
    </source>
</evidence>
<organism evidence="10 11">
    <name type="scientific">Candidatus Allocopromorpha excrementavium</name>
    <dbReference type="NCBI Taxonomy" id="2840741"/>
    <lineage>
        <taxon>Bacteria</taxon>
        <taxon>Bacillati</taxon>
        <taxon>Bacillota</taxon>
        <taxon>Clostridia</taxon>
        <taxon>Eubacteriales</taxon>
        <taxon>Eubacteriaceae</taxon>
        <taxon>Eubacteriaceae incertae sedis</taxon>
        <taxon>Candidatus Allocopromorpha</taxon>
    </lineage>
</organism>
<feature type="active site" description="Proton acceptor" evidence="8">
    <location>
        <position position="238"/>
    </location>
</feature>
<comment type="caution">
    <text evidence="10">The sequence shown here is derived from an EMBL/GenBank/DDBJ whole genome shotgun (WGS) entry which is preliminary data.</text>
</comment>
<feature type="site" description="Could be important to modulate the pK values of the two catalytic cysteine residues" evidence="8">
    <location>
        <position position="172"/>
    </location>
</feature>
<evidence type="ECO:0000256" key="2">
    <source>
        <dbReference type="ARBA" id="ARBA00010219"/>
    </source>
</evidence>
<dbReference type="GO" id="GO:0009089">
    <property type="term" value="P:lysine biosynthetic process via diaminopimelate"/>
    <property type="evidence" value="ECO:0007669"/>
    <property type="project" value="UniProtKB-UniRule"/>
</dbReference>
<evidence type="ECO:0000256" key="3">
    <source>
        <dbReference type="ARBA" id="ARBA00013080"/>
    </source>
</evidence>
<dbReference type="InterPro" id="IPR001653">
    <property type="entry name" value="DAP_epimerase_DapF"/>
</dbReference>
<accession>A0A9D1KUS0</accession>
<keyword evidence="4 8" id="KW-0028">Amino-acid biosynthesis</keyword>
<comment type="catalytic activity">
    <reaction evidence="7 8">
        <text>(2S,6S)-2,6-diaminopimelate = meso-2,6-diaminopimelate</text>
        <dbReference type="Rhea" id="RHEA:15393"/>
        <dbReference type="ChEBI" id="CHEBI:57609"/>
        <dbReference type="ChEBI" id="CHEBI:57791"/>
        <dbReference type="EC" id="5.1.1.7"/>
    </reaction>
</comment>
<evidence type="ECO:0000256" key="4">
    <source>
        <dbReference type="ARBA" id="ARBA00022605"/>
    </source>
</evidence>
<feature type="binding site" evidence="8">
    <location>
        <begin position="79"/>
        <end position="80"/>
    </location>
    <ligand>
        <name>substrate</name>
    </ligand>
</feature>
<dbReference type="HAMAP" id="MF_00197">
    <property type="entry name" value="DAP_epimerase"/>
    <property type="match status" value="1"/>
</dbReference>
<proteinExistence type="inferred from homology"/>
<protein>
    <recommendedName>
        <fullName evidence="3 8">Diaminopimelate epimerase</fullName>
        <shortName evidence="8">DAP epimerase</shortName>
        <ecNumber evidence="3 8">5.1.1.7</ecNumber>
    </recommendedName>
    <alternativeName>
        <fullName evidence="8">PLP-independent amino acid racemase</fullName>
    </alternativeName>
</protein>
<dbReference type="EMBL" id="DVLX01000036">
    <property type="protein sequence ID" value="HIT99302.1"/>
    <property type="molecule type" value="Genomic_DNA"/>
</dbReference>
<feature type="site" description="Could be important to modulate the pK values of the two catalytic cysteine residues" evidence="8">
    <location>
        <position position="229"/>
    </location>
</feature>
<dbReference type="PANTHER" id="PTHR31689:SF0">
    <property type="entry name" value="DIAMINOPIMELATE EPIMERASE"/>
    <property type="match status" value="1"/>
</dbReference>
<dbReference type="PROSITE" id="PS01326">
    <property type="entry name" value="DAP_EPIMERASE"/>
    <property type="match status" value="1"/>
</dbReference>
<feature type="binding site" evidence="8">
    <location>
        <position position="211"/>
    </location>
    <ligand>
        <name>substrate</name>
    </ligand>
</feature>
<evidence type="ECO:0000256" key="5">
    <source>
        <dbReference type="ARBA" id="ARBA00023154"/>
    </source>
</evidence>
<evidence type="ECO:0000313" key="10">
    <source>
        <dbReference type="EMBL" id="HIT99302.1"/>
    </source>
</evidence>
<keyword evidence="5 8" id="KW-0457">Lysine biosynthesis</keyword>
<comment type="pathway">
    <text evidence="1 8">Amino-acid biosynthesis; L-lysine biosynthesis via DAP pathway; DL-2,6-diaminopimelate from LL-2,6-diaminopimelate: step 1/1.</text>
</comment>
<dbReference type="SUPFAM" id="SSF54506">
    <property type="entry name" value="Diaminopimelate epimerase-like"/>
    <property type="match status" value="2"/>
</dbReference>
<evidence type="ECO:0000256" key="1">
    <source>
        <dbReference type="ARBA" id="ARBA00005196"/>
    </source>
</evidence>
<dbReference type="AlphaFoldDB" id="A0A9D1KUS0"/>
<feature type="active site" description="Proton donor" evidence="8">
    <location>
        <position position="78"/>
    </location>
</feature>
<dbReference type="NCBIfam" id="TIGR00652">
    <property type="entry name" value="DapF"/>
    <property type="match status" value="1"/>
</dbReference>
<dbReference type="InterPro" id="IPR018510">
    <property type="entry name" value="DAP_epimerase_AS"/>
</dbReference>
<dbReference type="GO" id="GO:0005829">
    <property type="term" value="C:cytosol"/>
    <property type="evidence" value="ECO:0007669"/>
    <property type="project" value="TreeGrafter"/>
</dbReference>
<name>A0A9D1KUS0_9FIRM</name>
<sequence>MISFSKYHGCGNSFVIVKEEDLREYTGSGATEASYGDFAVKACAEHTGAGADGLIAVREEPELEMVFFNRDGSRAPMCGNGIRCFANFCYDENIRRDRSYPVKTLAGDMIVDVVSFDPFQVKIDMGTPVFFPGSIGVDSAEDDFLGREIEIDWKGVEKVNLKVDSFFMGTVHTVVFADDVEKSFGRKLDEELMEEAGKLICNHPVFSEKTNVNFVSVKDKNTLKMRTYERGVGMTLACGTGACACVVAASRKGLCERSAEVMLPLGSLNIEIRDDGHVYMQGPSVKIFDGKFVEI</sequence>
<evidence type="ECO:0000256" key="9">
    <source>
        <dbReference type="PROSITE-ProRule" id="PRU10125"/>
    </source>
</evidence>
<feature type="active site" evidence="9">
    <location>
        <position position="78"/>
    </location>
</feature>